<comment type="similarity">
    <text evidence="3">Belongs to the class-V pyridoxal-phosphate-dependent aminotransferase family. NifS/IscS subfamily.</text>
</comment>
<dbReference type="InterPro" id="IPR015422">
    <property type="entry name" value="PyrdxlP-dep_Trfase_small"/>
</dbReference>
<dbReference type="KEGG" id="aagg:ETAA8_15220"/>
<evidence type="ECO:0000313" key="13">
    <source>
        <dbReference type="EMBL" id="QDU26444.1"/>
    </source>
</evidence>
<evidence type="ECO:0000256" key="5">
    <source>
        <dbReference type="ARBA" id="ARBA00022679"/>
    </source>
</evidence>
<protein>
    <recommendedName>
        <fullName evidence="4">cysteine desulfurase</fullName>
        <ecNumber evidence="4">2.8.1.7</ecNumber>
    </recommendedName>
</protein>
<dbReference type="AlphaFoldDB" id="A0A517Y867"/>
<dbReference type="PANTHER" id="PTHR11601">
    <property type="entry name" value="CYSTEINE DESULFURYLASE FAMILY MEMBER"/>
    <property type="match status" value="1"/>
</dbReference>
<comment type="cofactor">
    <cofactor evidence="1 11">
        <name>pyridoxal 5'-phosphate</name>
        <dbReference type="ChEBI" id="CHEBI:597326"/>
    </cofactor>
</comment>
<dbReference type="GO" id="GO:0046872">
    <property type="term" value="F:metal ion binding"/>
    <property type="evidence" value="ECO:0007669"/>
    <property type="project" value="UniProtKB-KW"/>
</dbReference>
<evidence type="ECO:0000256" key="11">
    <source>
        <dbReference type="RuleBase" id="RU004504"/>
    </source>
</evidence>
<dbReference type="GO" id="GO:0051536">
    <property type="term" value="F:iron-sulfur cluster binding"/>
    <property type="evidence" value="ECO:0007669"/>
    <property type="project" value="UniProtKB-KW"/>
</dbReference>
<keyword evidence="14" id="KW-1185">Reference proteome</keyword>
<evidence type="ECO:0000256" key="7">
    <source>
        <dbReference type="ARBA" id="ARBA00022898"/>
    </source>
</evidence>
<dbReference type="InterPro" id="IPR020578">
    <property type="entry name" value="Aminotrans_V_PyrdxlP_BS"/>
</dbReference>
<sequence length="379" mass="40456">MRHLYLDYNSTTPIAPSVQESMLPFLAEHFGDPANNHSTGRACREAVADARGQLAHLLGADAEEIVFTSGGTESNNLALLGTMLRHQPGAGGHLIISAIEHDSVAEPAKFLERLGYDVTVVGVTGQGVVQPSAIQAALRDDTVLASIMHANHETGVIQPLRQIAEFCHARNVLLHTDASQSVGKIRTFVDELDVDLLTVAGHKVYAPKGIGALFVRRGVPLEPLLRGSGQERGLRGGIENTPAIVGLGRAAMLAARALEESPDRLEQLRDQLFSLLQAAIGDELILHGQLATRLPNTLSLSFPGVAAHELLARVPELCAHTCGGSHTDARANSPTLAAMGIDPQTARQTLRLSLGWYTAPEDISRAANLLLGAWESLRE</sequence>
<evidence type="ECO:0000259" key="12">
    <source>
        <dbReference type="Pfam" id="PF00266"/>
    </source>
</evidence>
<evidence type="ECO:0000256" key="6">
    <source>
        <dbReference type="ARBA" id="ARBA00022723"/>
    </source>
</evidence>
<dbReference type="EC" id="2.8.1.7" evidence="4"/>
<dbReference type="InterPro" id="IPR015424">
    <property type="entry name" value="PyrdxlP-dep_Trfase"/>
</dbReference>
<dbReference type="PIRSF" id="PIRSF005572">
    <property type="entry name" value="NifS"/>
    <property type="match status" value="1"/>
</dbReference>
<accession>A0A517Y867</accession>
<keyword evidence="6" id="KW-0479">Metal-binding</keyword>
<gene>
    <name evidence="13" type="primary">iscS_1</name>
    <name evidence="13" type="ORF">ETAA8_15220</name>
</gene>
<dbReference type="EMBL" id="CP036274">
    <property type="protein sequence ID" value="QDU26444.1"/>
    <property type="molecule type" value="Genomic_DNA"/>
</dbReference>
<evidence type="ECO:0000256" key="10">
    <source>
        <dbReference type="ARBA" id="ARBA00050776"/>
    </source>
</evidence>
<dbReference type="PROSITE" id="PS00595">
    <property type="entry name" value="AA_TRANSFER_CLASS_5"/>
    <property type="match status" value="1"/>
</dbReference>
<evidence type="ECO:0000256" key="3">
    <source>
        <dbReference type="ARBA" id="ARBA00006490"/>
    </source>
</evidence>
<keyword evidence="8" id="KW-0408">Iron</keyword>
<comment type="catalytic activity">
    <reaction evidence="10">
        <text>(sulfur carrier)-H + L-cysteine = (sulfur carrier)-SH + L-alanine</text>
        <dbReference type="Rhea" id="RHEA:43892"/>
        <dbReference type="Rhea" id="RHEA-COMP:14737"/>
        <dbReference type="Rhea" id="RHEA-COMP:14739"/>
        <dbReference type="ChEBI" id="CHEBI:29917"/>
        <dbReference type="ChEBI" id="CHEBI:35235"/>
        <dbReference type="ChEBI" id="CHEBI:57972"/>
        <dbReference type="ChEBI" id="CHEBI:64428"/>
        <dbReference type="EC" id="2.8.1.7"/>
    </reaction>
</comment>
<evidence type="ECO:0000256" key="4">
    <source>
        <dbReference type="ARBA" id="ARBA00012239"/>
    </source>
</evidence>
<dbReference type="FunFam" id="3.40.640.10:FF:000084">
    <property type="entry name" value="IscS-like cysteine desulfurase"/>
    <property type="match status" value="1"/>
</dbReference>
<dbReference type="InterPro" id="IPR000192">
    <property type="entry name" value="Aminotrans_V_dom"/>
</dbReference>
<dbReference type="OrthoDB" id="9808002at2"/>
<organism evidence="13 14">
    <name type="scientific">Anatilimnocola aggregata</name>
    <dbReference type="NCBI Taxonomy" id="2528021"/>
    <lineage>
        <taxon>Bacteria</taxon>
        <taxon>Pseudomonadati</taxon>
        <taxon>Planctomycetota</taxon>
        <taxon>Planctomycetia</taxon>
        <taxon>Pirellulales</taxon>
        <taxon>Pirellulaceae</taxon>
        <taxon>Anatilimnocola</taxon>
    </lineage>
</organism>
<keyword evidence="7" id="KW-0663">Pyridoxal phosphate</keyword>
<evidence type="ECO:0000256" key="8">
    <source>
        <dbReference type="ARBA" id="ARBA00023004"/>
    </source>
</evidence>
<comment type="function">
    <text evidence="2">Catalyzes the removal of elemental sulfur atoms from cysteine to produce alanine. Seems to participate in the biosynthesis of the nitrogenase metalloclusters by providing the inorganic sulfur required for the Fe-S core formation.</text>
</comment>
<evidence type="ECO:0000256" key="1">
    <source>
        <dbReference type="ARBA" id="ARBA00001933"/>
    </source>
</evidence>
<dbReference type="InterPro" id="IPR015421">
    <property type="entry name" value="PyrdxlP-dep_Trfase_major"/>
</dbReference>
<dbReference type="GO" id="GO:0031071">
    <property type="term" value="F:cysteine desulfurase activity"/>
    <property type="evidence" value="ECO:0007669"/>
    <property type="project" value="UniProtKB-EC"/>
</dbReference>
<evidence type="ECO:0000256" key="9">
    <source>
        <dbReference type="ARBA" id="ARBA00023014"/>
    </source>
</evidence>
<name>A0A517Y867_9BACT</name>
<keyword evidence="5 13" id="KW-0808">Transferase</keyword>
<evidence type="ECO:0000313" key="14">
    <source>
        <dbReference type="Proteomes" id="UP000315017"/>
    </source>
</evidence>
<dbReference type="PANTHER" id="PTHR11601:SF34">
    <property type="entry name" value="CYSTEINE DESULFURASE"/>
    <property type="match status" value="1"/>
</dbReference>
<dbReference type="SUPFAM" id="SSF53383">
    <property type="entry name" value="PLP-dependent transferases"/>
    <property type="match status" value="1"/>
</dbReference>
<keyword evidence="9" id="KW-0411">Iron-sulfur</keyword>
<reference evidence="13 14" key="1">
    <citation type="submission" date="2019-02" db="EMBL/GenBank/DDBJ databases">
        <title>Deep-cultivation of Planctomycetes and their phenomic and genomic characterization uncovers novel biology.</title>
        <authorList>
            <person name="Wiegand S."/>
            <person name="Jogler M."/>
            <person name="Boedeker C."/>
            <person name="Pinto D."/>
            <person name="Vollmers J."/>
            <person name="Rivas-Marin E."/>
            <person name="Kohn T."/>
            <person name="Peeters S.H."/>
            <person name="Heuer A."/>
            <person name="Rast P."/>
            <person name="Oberbeckmann S."/>
            <person name="Bunk B."/>
            <person name="Jeske O."/>
            <person name="Meyerdierks A."/>
            <person name="Storesund J.E."/>
            <person name="Kallscheuer N."/>
            <person name="Luecker S."/>
            <person name="Lage O.M."/>
            <person name="Pohl T."/>
            <person name="Merkel B.J."/>
            <person name="Hornburger P."/>
            <person name="Mueller R.-W."/>
            <person name="Bruemmer F."/>
            <person name="Labrenz M."/>
            <person name="Spormann A.M."/>
            <person name="Op den Camp H."/>
            <person name="Overmann J."/>
            <person name="Amann R."/>
            <person name="Jetten M.S.M."/>
            <person name="Mascher T."/>
            <person name="Medema M.H."/>
            <person name="Devos D.P."/>
            <person name="Kaster A.-K."/>
            <person name="Ovreas L."/>
            <person name="Rohde M."/>
            <person name="Galperin M.Y."/>
            <person name="Jogler C."/>
        </authorList>
    </citation>
    <scope>NUCLEOTIDE SEQUENCE [LARGE SCALE GENOMIC DNA]</scope>
    <source>
        <strain evidence="13 14">ETA_A8</strain>
    </source>
</reference>
<dbReference type="Pfam" id="PF00266">
    <property type="entry name" value="Aminotran_5"/>
    <property type="match status" value="1"/>
</dbReference>
<dbReference type="Gene3D" id="3.90.1150.10">
    <property type="entry name" value="Aspartate Aminotransferase, domain 1"/>
    <property type="match status" value="1"/>
</dbReference>
<feature type="domain" description="Aminotransferase class V" evidence="12">
    <location>
        <begin position="5"/>
        <end position="365"/>
    </location>
</feature>
<evidence type="ECO:0000256" key="2">
    <source>
        <dbReference type="ARBA" id="ARBA00003120"/>
    </source>
</evidence>
<dbReference type="InterPro" id="IPR016454">
    <property type="entry name" value="Cysteine_dSase"/>
</dbReference>
<dbReference type="Gene3D" id="3.40.640.10">
    <property type="entry name" value="Type I PLP-dependent aspartate aminotransferase-like (Major domain)"/>
    <property type="match status" value="1"/>
</dbReference>
<proteinExistence type="inferred from homology"/>
<dbReference type="RefSeq" id="WP_145087014.1">
    <property type="nucleotide sequence ID" value="NZ_CP036274.1"/>
</dbReference>
<dbReference type="Proteomes" id="UP000315017">
    <property type="component" value="Chromosome"/>
</dbReference>